<dbReference type="PANTHER" id="PTHR46656">
    <property type="entry name" value="PUTATIVE-RELATED"/>
    <property type="match status" value="1"/>
</dbReference>
<keyword evidence="4" id="KW-1185">Reference proteome</keyword>
<feature type="region of interest" description="Disordered" evidence="1">
    <location>
        <begin position="97"/>
        <end position="120"/>
    </location>
</feature>
<dbReference type="OrthoDB" id="2193793at2759"/>
<proteinExistence type="predicted"/>
<dbReference type="GO" id="GO:0016740">
    <property type="term" value="F:transferase activity"/>
    <property type="evidence" value="ECO:0007669"/>
    <property type="project" value="UniProtKB-KW"/>
</dbReference>
<accession>A0A9P1GKC1</accession>
<evidence type="ECO:0000313" key="3">
    <source>
        <dbReference type="EMBL" id="CAL4804602.1"/>
    </source>
</evidence>
<protein>
    <submittedName>
        <fullName evidence="3">Glycosyl transferase family 1 domain-containing protein</fullName>
    </submittedName>
</protein>
<name>A0A9P1GKC1_9DINO</name>
<evidence type="ECO:0000256" key="1">
    <source>
        <dbReference type="SAM" id="MobiDB-lite"/>
    </source>
</evidence>
<sequence>VLPEAVDTSAFSCRSAKVQPPFRSGAQALDNFLAHKPKQSFTFLSMFKWEPRKNWYGLLESFLEAFPEQYTSVRGPNGESRNVSVRLLVKTQILGWSPDDPRQDVPDLLREKRLSEGSLE</sequence>
<organism evidence="2">
    <name type="scientific">Cladocopium goreaui</name>
    <dbReference type="NCBI Taxonomy" id="2562237"/>
    <lineage>
        <taxon>Eukaryota</taxon>
        <taxon>Sar</taxon>
        <taxon>Alveolata</taxon>
        <taxon>Dinophyceae</taxon>
        <taxon>Suessiales</taxon>
        <taxon>Symbiodiniaceae</taxon>
        <taxon>Cladocopium</taxon>
    </lineage>
</organism>
<evidence type="ECO:0000313" key="2">
    <source>
        <dbReference type="EMBL" id="CAI4017290.1"/>
    </source>
</evidence>
<reference evidence="2" key="1">
    <citation type="submission" date="2022-10" db="EMBL/GenBank/DDBJ databases">
        <authorList>
            <person name="Chen Y."/>
            <person name="Dougan E. K."/>
            <person name="Chan C."/>
            <person name="Rhodes N."/>
            <person name="Thang M."/>
        </authorList>
    </citation>
    <scope>NUCLEOTIDE SEQUENCE</scope>
</reference>
<feature type="compositionally biased region" description="Basic and acidic residues" evidence="1">
    <location>
        <begin position="99"/>
        <end position="120"/>
    </location>
</feature>
<evidence type="ECO:0000313" key="4">
    <source>
        <dbReference type="Proteomes" id="UP001152797"/>
    </source>
</evidence>
<feature type="non-terminal residue" evidence="2">
    <location>
        <position position="120"/>
    </location>
</feature>
<gene>
    <name evidence="2" type="ORF">C1SCF055_LOCUS41946</name>
</gene>
<keyword evidence="3" id="KW-0808">Transferase</keyword>
<reference evidence="3 4" key="2">
    <citation type="submission" date="2024-05" db="EMBL/GenBank/DDBJ databases">
        <authorList>
            <person name="Chen Y."/>
            <person name="Shah S."/>
            <person name="Dougan E. K."/>
            <person name="Thang M."/>
            <person name="Chan C."/>
        </authorList>
    </citation>
    <scope>NUCLEOTIDE SEQUENCE [LARGE SCALE GENOMIC DNA]</scope>
</reference>
<dbReference type="EMBL" id="CAMXCT030006627">
    <property type="protein sequence ID" value="CAL4804602.1"/>
    <property type="molecule type" value="Genomic_DNA"/>
</dbReference>
<dbReference type="EMBL" id="CAMXCT020006627">
    <property type="protein sequence ID" value="CAL1170665.1"/>
    <property type="molecule type" value="Genomic_DNA"/>
</dbReference>
<dbReference type="Proteomes" id="UP001152797">
    <property type="component" value="Unassembled WGS sequence"/>
</dbReference>
<dbReference type="PANTHER" id="PTHR46656:SF3">
    <property type="entry name" value="PUTATIVE-RELATED"/>
    <property type="match status" value="1"/>
</dbReference>
<dbReference type="AlphaFoldDB" id="A0A9P1GKC1"/>
<feature type="non-terminal residue" evidence="2">
    <location>
        <position position="1"/>
    </location>
</feature>
<dbReference type="EMBL" id="CAMXCT010006627">
    <property type="protein sequence ID" value="CAI4017290.1"/>
    <property type="molecule type" value="Genomic_DNA"/>
</dbReference>
<comment type="caution">
    <text evidence="2">The sequence shown here is derived from an EMBL/GenBank/DDBJ whole genome shotgun (WGS) entry which is preliminary data.</text>
</comment>